<evidence type="ECO:0000256" key="4">
    <source>
        <dbReference type="ARBA" id="ARBA00023268"/>
    </source>
</evidence>
<dbReference type="Proteomes" id="UP000694388">
    <property type="component" value="Unplaced"/>
</dbReference>
<evidence type="ECO:0000256" key="2">
    <source>
        <dbReference type="ARBA" id="ARBA00022603"/>
    </source>
</evidence>
<sequence length="892" mass="98681">MALLPRSPREFSDPRYWERFFALRGERPFEWYAEWEDVAPVVKRYLKPGDQVLLPGCGTSDLPSGLLTAGVGGVTGLECSANAVTTMQRRHKGDARAHFLHLDATATGLPDGKFQVCLDKGTFDAIMADSSDSCRQTALSYLAEMERLLQHGGRFLCITLAQHHVLGALTQMFAAGGWALRFHDLTVKSTASVGRRGPAPPPVFVAVATKLRLIPFASAPCLLEVWAEGMEQPGRCADGVAMETWVRERQDYAAIRSQLSDLGVAGGPKCEISLELWSTTTPSHPRYSLYIVDTMSHRDCTCPEKMFAVFIVPHGRERESLFGSEAGRAQLAKNAGFSRLIIVLLLPGQDYGGVSGEETIEGGSRLEVVQKELSPRMLELAPAGIPPGIKIPFLSVGVGVGWREVRFRGRSDLSGEFLVEDVGSTPEDMTRPCHIYRRLVFLGSQNLLQSETRFVSVEKCEEEKRVVGGGRKSETKQHQKEQILRGGENKTDGRSGKDGVKECDIGDVQMGKYGTSVGNLNKVCDEKVAGKKRNRRSKMRRNKNEKMQNETGQGRKSEDDAIKEVHHRTTNEIQGNRMMGRRLENENYQKNVKDGGDVRQWKGESEWKVLRVGMTDEEIDEEQRRTALLQGYRLEESYLPWGYQQAMLMTLSLIQPAPLWRVVVVGLGGGALSRFLTHRLNSQLSLVTVEIDQELVSVAVRWFGFLGDVVLGDGVQYVHWLAAQGHQIDALLIDADSKDMEGGLSCPPPDFLSLEFLSVARHILMPGGILSLNLVTRDPKVRSEAVSKLVKAFPAILSFDIPGLTNEVIACLPCGLSKRKVRGNRVTKEKEANNVVERWGCDTGIVEGVNASPLKVDRVPQLVRAFEDRLKKAGPLPAMDLVDVASHLHVIK</sequence>
<evidence type="ECO:0000313" key="9">
    <source>
        <dbReference type="Ensembl" id="ENSEBUP00000018452.1"/>
    </source>
</evidence>
<keyword evidence="3" id="KW-0808">Transferase</keyword>
<feature type="compositionally biased region" description="Basic residues" evidence="7">
    <location>
        <begin position="530"/>
        <end position="541"/>
    </location>
</feature>
<keyword evidence="10" id="KW-1185">Reference proteome</keyword>
<keyword evidence="2" id="KW-0489">Methyltransferase</keyword>
<evidence type="ECO:0000256" key="5">
    <source>
        <dbReference type="ARBA" id="ARBA00071300"/>
    </source>
</evidence>
<protein>
    <recommendedName>
        <fullName evidence="5">eEF1A lysine and N-terminal methyltransferase</fullName>
    </recommendedName>
    <alternativeName>
        <fullName evidence="6">Methyltransferase-like protein 13</fullName>
    </alternativeName>
</protein>
<dbReference type="PANTHER" id="PTHR12176">
    <property type="entry name" value="SAM-DEPENDENT METHYLTRANSFERASE SUPERFAMILY PROTEIN"/>
    <property type="match status" value="1"/>
</dbReference>
<dbReference type="Ensembl" id="ENSEBUT00000019027.1">
    <property type="protein sequence ID" value="ENSEBUP00000018452.1"/>
    <property type="gene ID" value="ENSEBUG00000011508.1"/>
</dbReference>
<accession>A0A8C4QQX7</accession>
<feature type="region of interest" description="Disordered" evidence="7">
    <location>
        <begin position="465"/>
        <end position="503"/>
    </location>
</feature>
<feature type="compositionally biased region" description="Basic and acidic residues" evidence="7">
    <location>
        <begin position="542"/>
        <end position="562"/>
    </location>
</feature>
<evidence type="ECO:0000256" key="6">
    <source>
        <dbReference type="ARBA" id="ARBA00081503"/>
    </source>
</evidence>
<dbReference type="CDD" id="cd02440">
    <property type="entry name" value="AdoMet_MTases"/>
    <property type="match status" value="1"/>
</dbReference>
<name>A0A8C4QQX7_EPTBU</name>
<dbReference type="GO" id="GO:0032259">
    <property type="term" value="P:methylation"/>
    <property type="evidence" value="ECO:0007669"/>
    <property type="project" value="UniProtKB-KW"/>
</dbReference>
<dbReference type="PANTHER" id="PTHR12176:SF78">
    <property type="entry name" value="EEF1A LYSINE AND N-TERMINAL METHYLTRANSFERASE"/>
    <property type="match status" value="1"/>
</dbReference>
<evidence type="ECO:0000259" key="8">
    <source>
        <dbReference type="Pfam" id="PF08241"/>
    </source>
</evidence>
<dbReference type="Gene3D" id="3.40.50.150">
    <property type="entry name" value="Vaccinia Virus protein VP39"/>
    <property type="match status" value="2"/>
</dbReference>
<reference evidence="9" key="1">
    <citation type="submission" date="2025-08" db="UniProtKB">
        <authorList>
            <consortium name="Ensembl"/>
        </authorList>
    </citation>
    <scope>IDENTIFICATION</scope>
</reference>
<dbReference type="InterPro" id="IPR051419">
    <property type="entry name" value="Lys/N-term_MeTrsfase_sf"/>
</dbReference>
<evidence type="ECO:0000256" key="1">
    <source>
        <dbReference type="ARBA" id="ARBA00008361"/>
    </source>
</evidence>
<reference evidence="9" key="2">
    <citation type="submission" date="2025-09" db="UniProtKB">
        <authorList>
            <consortium name="Ensembl"/>
        </authorList>
    </citation>
    <scope>IDENTIFICATION</scope>
</reference>
<dbReference type="InterPro" id="IPR013216">
    <property type="entry name" value="Methyltransf_11"/>
</dbReference>
<dbReference type="GO" id="GO:0008757">
    <property type="term" value="F:S-adenosylmethionine-dependent methyltransferase activity"/>
    <property type="evidence" value="ECO:0007669"/>
    <property type="project" value="InterPro"/>
</dbReference>
<dbReference type="GeneTree" id="ENSGT00510000047399"/>
<organism evidence="9 10">
    <name type="scientific">Eptatretus burgeri</name>
    <name type="common">Inshore hagfish</name>
    <dbReference type="NCBI Taxonomy" id="7764"/>
    <lineage>
        <taxon>Eukaryota</taxon>
        <taxon>Metazoa</taxon>
        <taxon>Chordata</taxon>
        <taxon>Craniata</taxon>
        <taxon>Vertebrata</taxon>
        <taxon>Cyclostomata</taxon>
        <taxon>Myxini</taxon>
        <taxon>Myxiniformes</taxon>
        <taxon>Myxinidae</taxon>
        <taxon>Eptatretinae</taxon>
        <taxon>Eptatretus</taxon>
    </lineage>
</organism>
<comment type="similarity">
    <text evidence="1">Belongs to the methyltransferase superfamily.</text>
</comment>
<proteinExistence type="inferred from homology"/>
<keyword evidence="4" id="KW-0511">Multifunctional enzyme</keyword>
<dbReference type="SUPFAM" id="SSF53335">
    <property type="entry name" value="S-adenosyl-L-methionine-dependent methyltransferases"/>
    <property type="match status" value="2"/>
</dbReference>
<evidence type="ECO:0000256" key="3">
    <source>
        <dbReference type="ARBA" id="ARBA00022679"/>
    </source>
</evidence>
<dbReference type="InterPro" id="IPR029063">
    <property type="entry name" value="SAM-dependent_MTases_sf"/>
</dbReference>
<dbReference type="AlphaFoldDB" id="A0A8C4QQX7"/>
<dbReference type="Pfam" id="PF08241">
    <property type="entry name" value="Methyltransf_11"/>
    <property type="match status" value="1"/>
</dbReference>
<evidence type="ECO:0000256" key="7">
    <source>
        <dbReference type="SAM" id="MobiDB-lite"/>
    </source>
</evidence>
<feature type="domain" description="Methyltransferase type 11" evidence="8">
    <location>
        <begin position="55"/>
        <end position="157"/>
    </location>
</feature>
<evidence type="ECO:0000313" key="10">
    <source>
        <dbReference type="Proteomes" id="UP000694388"/>
    </source>
</evidence>
<feature type="region of interest" description="Disordered" evidence="7">
    <location>
        <begin position="526"/>
        <end position="562"/>
    </location>
</feature>